<accession>A0A5K7Z0V6</accession>
<dbReference type="KEGG" id="dwd:DSCW_12760"/>
<reference evidence="1 2" key="1">
    <citation type="submission" date="2019-11" db="EMBL/GenBank/DDBJ databases">
        <title>Comparative genomics of hydrocarbon-degrading Desulfosarcina strains.</title>
        <authorList>
            <person name="Watanabe M."/>
            <person name="Kojima H."/>
            <person name="Fukui M."/>
        </authorList>
    </citation>
    <scope>NUCLEOTIDE SEQUENCE [LARGE SCALE GENOMIC DNA]</scope>
    <source>
        <strain evidence="1 2">PP31</strain>
    </source>
</reference>
<protein>
    <submittedName>
        <fullName evidence="1">Uncharacterized protein</fullName>
    </submittedName>
</protein>
<dbReference type="OrthoDB" id="7239790at2"/>
<dbReference type="RefSeq" id="WP_155302933.1">
    <property type="nucleotide sequence ID" value="NZ_AP021875.1"/>
</dbReference>
<name>A0A5K7Z0V6_9BACT</name>
<dbReference type="AlphaFoldDB" id="A0A5K7Z0V6"/>
<gene>
    <name evidence="1" type="ORF">DSCW_12760</name>
</gene>
<keyword evidence="2" id="KW-1185">Reference proteome</keyword>
<evidence type="ECO:0000313" key="1">
    <source>
        <dbReference type="EMBL" id="BBO73859.1"/>
    </source>
</evidence>
<dbReference type="Proteomes" id="UP000427769">
    <property type="component" value="Chromosome"/>
</dbReference>
<sequence>MNKLNAIYDKEARKYILSLINFFGSFEIEKRLNKYKKSLNYAGPIYKRYYLKHRHPWWNSLISFYELESKGKSIKKNLDLGLKVLAADGKKISILQKMMPDSVRNKFKKDLLDDNRASDFLFELDMAWHYLLNGHGIDWYEDNNCPDFIVNTQDFDFNVECKRITVDGSRKVWRKDFYRLIEKLIPEIEKLKYMGKIDIELNDRLHSSDHHLESLSRQIIELIYANQINGAFEFKLGYATLNLKESDDKGVNIKELCRELFERKPHEAHGAFYAGEKNGMPINPIEITLKSKKSDKVLLGIKDKVKDAAIKQLPPDKPGLISCFLEDIDDLTNLASDSGLQIMSNYLLDKNDLSHIAGISFSSEERVKRYPGSENFSSQGLLFRNENCIFKIAHDFKFLSKEK</sequence>
<proteinExistence type="predicted"/>
<dbReference type="EMBL" id="AP021875">
    <property type="protein sequence ID" value="BBO73859.1"/>
    <property type="molecule type" value="Genomic_DNA"/>
</dbReference>
<evidence type="ECO:0000313" key="2">
    <source>
        <dbReference type="Proteomes" id="UP000427769"/>
    </source>
</evidence>
<organism evidence="1 2">
    <name type="scientific">Desulfosarcina widdelii</name>
    <dbReference type="NCBI Taxonomy" id="947919"/>
    <lineage>
        <taxon>Bacteria</taxon>
        <taxon>Pseudomonadati</taxon>
        <taxon>Thermodesulfobacteriota</taxon>
        <taxon>Desulfobacteria</taxon>
        <taxon>Desulfobacterales</taxon>
        <taxon>Desulfosarcinaceae</taxon>
        <taxon>Desulfosarcina</taxon>
    </lineage>
</organism>